<feature type="signal peptide" evidence="1">
    <location>
        <begin position="1"/>
        <end position="15"/>
    </location>
</feature>
<reference evidence="2 3" key="1">
    <citation type="submission" date="2024-03" db="EMBL/GenBank/DDBJ databases">
        <title>Aureococcus anophagefferens CCMP1851 and Kratosvirus quantuckense: Draft genome of a second virus-susceptible host strain in the model system.</title>
        <authorList>
            <person name="Chase E."/>
            <person name="Truchon A.R."/>
            <person name="Schepens W."/>
            <person name="Wilhelm S.W."/>
        </authorList>
    </citation>
    <scope>NUCLEOTIDE SEQUENCE [LARGE SCALE GENOMIC DNA]</scope>
    <source>
        <strain evidence="2 3">CCMP1851</strain>
    </source>
</reference>
<evidence type="ECO:0000313" key="2">
    <source>
        <dbReference type="EMBL" id="KAK7235820.1"/>
    </source>
</evidence>
<dbReference type="Proteomes" id="UP001363151">
    <property type="component" value="Unassembled WGS sequence"/>
</dbReference>
<protein>
    <submittedName>
        <fullName evidence="2">Nuclear export signal receptor</fullName>
    </submittedName>
</protein>
<keyword evidence="3" id="KW-1185">Reference proteome</keyword>
<name>A0ABR1FQK3_AURAN</name>
<evidence type="ECO:0000256" key="1">
    <source>
        <dbReference type="SAM" id="SignalP"/>
    </source>
</evidence>
<feature type="chain" id="PRO_5046264593" evidence="1">
    <location>
        <begin position="16"/>
        <end position="315"/>
    </location>
</feature>
<sequence>MRRLGLAACVLAAAASTPERQELVVVPCCGIGNRIAVMMEALALAHAWSLAPSVNWVRGSVLGAAFGDLWEAHPAFDRVVEVDATSDRGKSGGRVTCGRDGAAARSASGFAEGVAVRDFADLTCAAPAGGPGSGPCVFASCGGHVARQFVDVARAWVPDARPRPHKKRVWRVPTSDGKLRAVTSRDFFEGRDGRNVSAVRVDDAAFCSARVLSWLDGFRPAAAVRDAARAPRPCLSSVSRSSRVSQVPAAVGGYASGELVGVHLRGADPWDRGDGTTWGNKLDVCVGAPAFAEAVLRDASGGSGRASGRWSTIES</sequence>
<evidence type="ECO:0000313" key="3">
    <source>
        <dbReference type="Proteomes" id="UP001363151"/>
    </source>
</evidence>
<dbReference type="EMBL" id="JBBJCI010000289">
    <property type="protein sequence ID" value="KAK7235820.1"/>
    <property type="molecule type" value="Genomic_DNA"/>
</dbReference>
<accession>A0ABR1FQK3</accession>
<proteinExistence type="predicted"/>
<organism evidence="2 3">
    <name type="scientific">Aureococcus anophagefferens</name>
    <name type="common">Harmful bloom alga</name>
    <dbReference type="NCBI Taxonomy" id="44056"/>
    <lineage>
        <taxon>Eukaryota</taxon>
        <taxon>Sar</taxon>
        <taxon>Stramenopiles</taxon>
        <taxon>Ochrophyta</taxon>
        <taxon>Pelagophyceae</taxon>
        <taxon>Pelagomonadales</taxon>
        <taxon>Pelagomonadaceae</taxon>
        <taxon>Aureococcus</taxon>
    </lineage>
</organism>
<keyword evidence="1" id="KW-0732">Signal</keyword>
<comment type="caution">
    <text evidence="2">The sequence shown here is derived from an EMBL/GenBank/DDBJ whole genome shotgun (WGS) entry which is preliminary data.</text>
</comment>
<keyword evidence="2" id="KW-0675">Receptor</keyword>
<gene>
    <name evidence="2" type="primary">XPO1</name>
    <name evidence="2" type="ORF">SO694_00064014</name>
</gene>